<evidence type="ECO:0000256" key="1">
    <source>
        <dbReference type="PIRSR" id="PIRSR002703-1"/>
    </source>
</evidence>
<sequence length="80" mass="8999">MPRPAEGAGGCHNPCTVFKMDQYCCIFGRCRPTNYSQFFKRNCPTSYSFPLDDPTNTFTCPAGTNHKVVFCPQEIGHVFI</sequence>
<dbReference type="EMBL" id="CM017885">
    <property type="protein sequence ID" value="KAG1368442.1"/>
    <property type="molecule type" value="Genomic_DNA"/>
</dbReference>
<dbReference type="PROSITE" id="PS51367">
    <property type="entry name" value="THAUMATIN_2"/>
    <property type="match status" value="1"/>
</dbReference>
<dbReference type="Proteomes" id="UP000797356">
    <property type="component" value="Chromosome 14"/>
</dbReference>
<dbReference type="PIRSF" id="PIRSF002703">
    <property type="entry name" value="Thaumatin"/>
    <property type="match status" value="1"/>
</dbReference>
<feature type="disulfide bond" evidence="1">
    <location>
        <begin position="15"/>
        <end position="24"/>
    </location>
</feature>
<dbReference type="SMART" id="SM00205">
    <property type="entry name" value="THN"/>
    <property type="match status" value="1"/>
</dbReference>
<name>A0A8K0NCP4_COCNU</name>
<dbReference type="SUPFAM" id="SSF49870">
    <property type="entry name" value="Osmotin, thaumatin-like protein"/>
    <property type="match status" value="1"/>
</dbReference>
<reference evidence="2" key="2">
    <citation type="submission" date="2019-07" db="EMBL/GenBank/DDBJ databases">
        <authorList>
            <person name="Yang Y."/>
            <person name="Bocs S."/>
            <person name="Baudouin L."/>
        </authorList>
    </citation>
    <scope>NUCLEOTIDE SEQUENCE</scope>
    <source>
        <tissue evidence="2">Spear leaf of Hainan Tall coconut</tissue>
    </source>
</reference>
<dbReference type="Pfam" id="PF00314">
    <property type="entry name" value="Thaumatin"/>
    <property type="match status" value="1"/>
</dbReference>
<accession>A0A8K0NCP4</accession>
<dbReference type="Gene3D" id="2.60.110.10">
    <property type="entry name" value="Thaumatin"/>
    <property type="match status" value="1"/>
</dbReference>
<protein>
    <submittedName>
        <fullName evidence="2">Putative Thaumatin-like protein</fullName>
    </submittedName>
</protein>
<feature type="disulfide bond" evidence="1">
    <location>
        <begin position="25"/>
        <end position="30"/>
    </location>
</feature>
<dbReference type="InterPro" id="IPR001938">
    <property type="entry name" value="Thaumatin"/>
</dbReference>
<evidence type="ECO:0000313" key="3">
    <source>
        <dbReference type="Proteomes" id="UP000797356"/>
    </source>
</evidence>
<dbReference type="InterPro" id="IPR037176">
    <property type="entry name" value="Osmotin/thaumatin-like_sf"/>
</dbReference>
<gene>
    <name evidence="2" type="ORF">COCNU_14G009100</name>
</gene>
<organism evidence="2 3">
    <name type="scientific">Cocos nucifera</name>
    <name type="common">Coconut palm</name>
    <dbReference type="NCBI Taxonomy" id="13894"/>
    <lineage>
        <taxon>Eukaryota</taxon>
        <taxon>Viridiplantae</taxon>
        <taxon>Streptophyta</taxon>
        <taxon>Embryophyta</taxon>
        <taxon>Tracheophyta</taxon>
        <taxon>Spermatophyta</taxon>
        <taxon>Magnoliopsida</taxon>
        <taxon>Liliopsida</taxon>
        <taxon>Arecaceae</taxon>
        <taxon>Arecoideae</taxon>
        <taxon>Cocoseae</taxon>
        <taxon>Attaleinae</taxon>
        <taxon>Cocos</taxon>
    </lineage>
</organism>
<reference evidence="2" key="1">
    <citation type="journal article" date="2017" name="Gigascience">
        <title>The genome draft of coconut (Cocos nucifera).</title>
        <authorList>
            <person name="Xiao Y."/>
            <person name="Xu P."/>
            <person name="Fan H."/>
            <person name="Baudouin L."/>
            <person name="Xia W."/>
            <person name="Bocs S."/>
            <person name="Xu J."/>
            <person name="Li Q."/>
            <person name="Guo A."/>
            <person name="Zhou L."/>
            <person name="Li J."/>
            <person name="Wu Y."/>
            <person name="Ma Z."/>
            <person name="Armero A."/>
            <person name="Issali A.E."/>
            <person name="Liu N."/>
            <person name="Peng M."/>
            <person name="Yang Y."/>
        </authorList>
    </citation>
    <scope>NUCLEOTIDE SEQUENCE</scope>
    <source>
        <tissue evidence="2">Spear leaf of Hainan Tall coconut</tissue>
    </source>
</reference>
<dbReference type="AlphaFoldDB" id="A0A8K0NCP4"/>
<keyword evidence="3" id="KW-1185">Reference proteome</keyword>
<comment type="caution">
    <text evidence="2">The sequence shown here is derived from an EMBL/GenBank/DDBJ whole genome shotgun (WGS) entry which is preliminary data.</text>
</comment>
<evidence type="ECO:0000313" key="2">
    <source>
        <dbReference type="EMBL" id="KAG1368442.1"/>
    </source>
</evidence>
<proteinExistence type="predicted"/>
<dbReference type="PANTHER" id="PTHR31048">
    <property type="entry name" value="OS03G0233200 PROTEIN"/>
    <property type="match status" value="1"/>
</dbReference>
<keyword evidence="1" id="KW-1015">Disulfide bond</keyword>
<dbReference type="OrthoDB" id="430315at2759"/>